<organism evidence="1 2">
    <name type="scientific">Pleurodeles waltl</name>
    <name type="common">Iberian ribbed newt</name>
    <dbReference type="NCBI Taxonomy" id="8319"/>
    <lineage>
        <taxon>Eukaryota</taxon>
        <taxon>Metazoa</taxon>
        <taxon>Chordata</taxon>
        <taxon>Craniata</taxon>
        <taxon>Vertebrata</taxon>
        <taxon>Euteleostomi</taxon>
        <taxon>Amphibia</taxon>
        <taxon>Batrachia</taxon>
        <taxon>Caudata</taxon>
        <taxon>Salamandroidea</taxon>
        <taxon>Salamandridae</taxon>
        <taxon>Pleurodelinae</taxon>
        <taxon>Pleurodeles</taxon>
    </lineage>
</organism>
<dbReference type="AlphaFoldDB" id="A0AAV7W709"/>
<dbReference type="Proteomes" id="UP001066276">
    <property type="component" value="Chromosome 1_2"/>
</dbReference>
<dbReference type="EMBL" id="JANPWB010000002">
    <property type="protein sequence ID" value="KAJ1208675.1"/>
    <property type="molecule type" value="Genomic_DNA"/>
</dbReference>
<reference evidence="1" key="1">
    <citation type="journal article" date="2022" name="bioRxiv">
        <title>Sequencing and chromosome-scale assembly of the giantPleurodeles waltlgenome.</title>
        <authorList>
            <person name="Brown T."/>
            <person name="Elewa A."/>
            <person name="Iarovenko S."/>
            <person name="Subramanian E."/>
            <person name="Araus A.J."/>
            <person name="Petzold A."/>
            <person name="Susuki M."/>
            <person name="Suzuki K.-i.T."/>
            <person name="Hayashi T."/>
            <person name="Toyoda A."/>
            <person name="Oliveira C."/>
            <person name="Osipova E."/>
            <person name="Leigh N.D."/>
            <person name="Simon A."/>
            <person name="Yun M.H."/>
        </authorList>
    </citation>
    <scope>NUCLEOTIDE SEQUENCE</scope>
    <source>
        <strain evidence="1">20211129_DDA</strain>
        <tissue evidence="1">Liver</tissue>
    </source>
</reference>
<evidence type="ECO:0000313" key="2">
    <source>
        <dbReference type="Proteomes" id="UP001066276"/>
    </source>
</evidence>
<evidence type="ECO:0000313" key="1">
    <source>
        <dbReference type="EMBL" id="KAJ1208675.1"/>
    </source>
</evidence>
<gene>
    <name evidence="1" type="ORF">NDU88_004058</name>
</gene>
<name>A0AAV7W709_PLEWA</name>
<keyword evidence="2" id="KW-1185">Reference proteome</keyword>
<protein>
    <submittedName>
        <fullName evidence="1">Uncharacterized protein</fullName>
    </submittedName>
</protein>
<accession>A0AAV7W709</accession>
<comment type="caution">
    <text evidence="1">The sequence shown here is derived from an EMBL/GenBank/DDBJ whole genome shotgun (WGS) entry which is preliminary data.</text>
</comment>
<proteinExistence type="predicted"/>
<sequence length="111" mass="11952">MLEVNSRCGPEDRSPSCCHAAEDCRQIGSLYPICRGLTDTRGRDIRQDHLRDSGIYTTLRSNKQGGLAPRGDIVGSRGHCGTVVSNGAPGTFAQWVGKQQTALLSFFATAQ</sequence>